<evidence type="ECO:0000313" key="1">
    <source>
        <dbReference type="EMBL" id="NBE07220.1"/>
    </source>
</evidence>
<gene>
    <name evidence="1" type="ORF">GU920_06705</name>
</gene>
<evidence type="ECO:0000313" key="2">
    <source>
        <dbReference type="Proteomes" id="UP001517376"/>
    </source>
</evidence>
<accession>A0ABW9Y5Y5</accession>
<dbReference type="InterPro" id="IPR023214">
    <property type="entry name" value="HAD_sf"/>
</dbReference>
<dbReference type="EMBL" id="JAAATW010000001">
    <property type="protein sequence ID" value="NBE07220.1"/>
    <property type="molecule type" value="Genomic_DNA"/>
</dbReference>
<dbReference type="Proteomes" id="UP001517376">
    <property type="component" value="Unassembled WGS sequence"/>
</dbReference>
<keyword evidence="1" id="KW-0378">Hydrolase</keyword>
<dbReference type="Gene3D" id="3.40.50.1000">
    <property type="entry name" value="HAD superfamily/HAD-like"/>
    <property type="match status" value="2"/>
</dbReference>
<protein>
    <submittedName>
        <fullName evidence="1">HAD family hydrolase</fullName>
    </submittedName>
</protein>
<dbReference type="InterPro" id="IPR006357">
    <property type="entry name" value="HAD-SF_hydro_IIA"/>
</dbReference>
<dbReference type="Pfam" id="PF13242">
    <property type="entry name" value="Hydrolase_like"/>
    <property type="match status" value="1"/>
</dbReference>
<organism evidence="1 2">
    <name type="scientific">Paragemmobacter ruber</name>
    <dbReference type="NCBI Taxonomy" id="1985673"/>
    <lineage>
        <taxon>Bacteria</taxon>
        <taxon>Pseudomonadati</taxon>
        <taxon>Pseudomonadota</taxon>
        <taxon>Alphaproteobacteria</taxon>
        <taxon>Rhodobacterales</taxon>
        <taxon>Paracoccaceae</taxon>
        <taxon>Paragemmobacter</taxon>
    </lineage>
</organism>
<keyword evidence="2" id="KW-1185">Reference proteome</keyword>
<dbReference type="PANTHER" id="PTHR19288">
    <property type="entry name" value="4-NITROPHENYLPHOSPHATASE-RELATED"/>
    <property type="match status" value="1"/>
</dbReference>
<comment type="caution">
    <text evidence="1">The sequence shown here is derived from an EMBL/GenBank/DDBJ whole genome shotgun (WGS) entry which is preliminary data.</text>
</comment>
<sequence>MADAEAAFRRYEAVRARLPAARFPAAPVFARDLGEVADRWEGFVLDAYGVLNVGETPIPGAVARMAALRAQGKRLCVLTNAASYGRAEALAKYRRLGFDFTAEEVVSSRDVAMARIGALMPGAHWAAIAAAGDRFADVPGRAGDAVADPGLFDGADGVLFLSSQRWTAALQARLIAALARRPVPVVVANPDLVAPVEDGLSQEPGLFAHDLMDQVGVAVHWFGKPFGEGFADVCARMDMAPEQLAMVGDTLHTDVLGGRAAGMGAVLVADHGLFAGRDVRGYIARSGIVPDAVVATT</sequence>
<dbReference type="SUPFAM" id="SSF56784">
    <property type="entry name" value="HAD-like"/>
    <property type="match status" value="1"/>
</dbReference>
<dbReference type="PANTHER" id="PTHR19288:SF46">
    <property type="entry name" value="HALOACID DEHALOGENASE-LIKE HYDROLASE DOMAIN-CONTAINING PROTEIN 2"/>
    <property type="match status" value="1"/>
</dbReference>
<reference evidence="2" key="1">
    <citation type="submission" date="2020-01" db="EMBL/GenBank/DDBJ databases">
        <title>Sphingomonas sp. strain CSW-10.</title>
        <authorList>
            <person name="Chen W.-M."/>
        </authorList>
    </citation>
    <scope>NUCLEOTIDE SEQUENCE [LARGE SCALE GENOMIC DNA]</scope>
    <source>
        <strain evidence="2">CCP-1</strain>
    </source>
</reference>
<dbReference type="InterPro" id="IPR036412">
    <property type="entry name" value="HAD-like_sf"/>
</dbReference>
<proteinExistence type="predicted"/>
<name>A0ABW9Y5Y5_9RHOB</name>
<dbReference type="Pfam" id="PF13344">
    <property type="entry name" value="Hydrolase_6"/>
    <property type="match status" value="1"/>
</dbReference>
<dbReference type="GO" id="GO:0016787">
    <property type="term" value="F:hydrolase activity"/>
    <property type="evidence" value="ECO:0007669"/>
    <property type="project" value="UniProtKB-KW"/>
</dbReference>